<name>G7YWM1_CLOSI</name>
<dbReference type="GO" id="GO:0005788">
    <property type="term" value="C:endoplasmic reticulum lumen"/>
    <property type="evidence" value="ECO:0007669"/>
    <property type="project" value="UniProtKB-SubCell"/>
</dbReference>
<evidence type="ECO:0000256" key="11">
    <source>
        <dbReference type="ARBA" id="ARBA00023186"/>
    </source>
</evidence>
<keyword evidence="16" id="KW-1185">Reference proteome</keyword>
<evidence type="ECO:0000256" key="3">
    <source>
        <dbReference type="ARBA" id="ARBA00015837"/>
    </source>
</evidence>
<dbReference type="GO" id="GO:0005509">
    <property type="term" value="F:calcium ion binding"/>
    <property type="evidence" value="ECO:0007669"/>
    <property type="project" value="InterPro"/>
</dbReference>
<evidence type="ECO:0000313" key="16">
    <source>
        <dbReference type="Proteomes" id="UP000008909"/>
    </source>
</evidence>
<dbReference type="InterPro" id="IPR013320">
    <property type="entry name" value="ConA-like_dom_sf"/>
</dbReference>
<evidence type="ECO:0000256" key="14">
    <source>
        <dbReference type="SAM" id="MobiDB-lite"/>
    </source>
</evidence>
<dbReference type="PRINTS" id="PR00626">
    <property type="entry name" value="CALRETICULIN"/>
</dbReference>
<evidence type="ECO:0000256" key="8">
    <source>
        <dbReference type="ARBA" id="ARBA00022824"/>
    </source>
</evidence>
<keyword evidence="9" id="KW-0862">Zinc</keyword>
<evidence type="ECO:0000256" key="1">
    <source>
        <dbReference type="ARBA" id="ARBA00004319"/>
    </source>
</evidence>
<evidence type="ECO:0000256" key="6">
    <source>
        <dbReference type="ARBA" id="ARBA00022734"/>
    </source>
</evidence>
<keyword evidence="12" id="KW-1015">Disulfide bond</keyword>
<feature type="compositionally biased region" description="Basic and acidic residues" evidence="14">
    <location>
        <begin position="336"/>
        <end position="347"/>
    </location>
</feature>
<dbReference type="PANTHER" id="PTHR11073">
    <property type="entry name" value="CALRETICULIN AND CALNEXIN"/>
    <property type="match status" value="1"/>
</dbReference>
<feature type="region of interest" description="Disordered" evidence="14">
    <location>
        <begin position="336"/>
        <end position="397"/>
    </location>
</feature>
<dbReference type="Gene3D" id="2.10.250.10">
    <property type="entry name" value="Calreticulin/calnexin, P domain"/>
    <property type="match status" value="1"/>
</dbReference>
<feature type="disulfide bond" evidence="12">
    <location>
        <begin position="234"/>
        <end position="266"/>
    </location>
</feature>
<dbReference type="AlphaFoldDB" id="G7YWM1"/>
<dbReference type="SUPFAM" id="SSF63887">
    <property type="entry name" value="P-domain of calnexin/calreticulin"/>
    <property type="match status" value="1"/>
</dbReference>
<evidence type="ECO:0000313" key="15">
    <source>
        <dbReference type="EMBL" id="GAA57351.1"/>
    </source>
</evidence>
<keyword evidence="5" id="KW-0732">Signal</keyword>
<comment type="similarity">
    <text evidence="2 13">Belongs to the calreticulin family.</text>
</comment>
<evidence type="ECO:0000256" key="7">
    <source>
        <dbReference type="ARBA" id="ARBA00022737"/>
    </source>
</evidence>
<feature type="region of interest" description="Disordered" evidence="14">
    <location>
        <begin position="463"/>
        <end position="543"/>
    </location>
</feature>
<evidence type="ECO:0000256" key="5">
    <source>
        <dbReference type="ARBA" id="ARBA00022729"/>
    </source>
</evidence>
<dbReference type="PROSITE" id="PS00805">
    <property type="entry name" value="CALRETICULIN_REPEAT"/>
    <property type="match status" value="1"/>
</dbReference>
<gene>
    <name evidence="15" type="ORF">CLF_112574</name>
</gene>
<feature type="compositionally biased region" description="Basic and acidic residues" evidence="14">
    <location>
        <begin position="358"/>
        <end position="380"/>
    </location>
</feature>
<dbReference type="EMBL" id="DF144680">
    <property type="protein sequence ID" value="GAA57351.1"/>
    <property type="molecule type" value="Genomic_DNA"/>
</dbReference>
<dbReference type="InterPro" id="IPR018124">
    <property type="entry name" value="Calret/calnex_CS"/>
</dbReference>
<organism evidence="15 16">
    <name type="scientific">Clonorchis sinensis</name>
    <name type="common">Chinese liver fluke</name>
    <dbReference type="NCBI Taxonomy" id="79923"/>
    <lineage>
        <taxon>Eukaryota</taxon>
        <taxon>Metazoa</taxon>
        <taxon>Spiralia</taxon>
        <taxon>Lophotrochozoa</taxon>
        <taxon>Platyhelminthes</taxon>
        <taxon>Trematoda</taxon>
        <taxon>Digenea</taxon>
        <taxon>Opisthorchiida</taxon>
        <taxon>Opisthorchiata</taxon>
        <taxon>Opisthorchiidae</taxon>
        <taxon>Clonorchis</taxon>
    </lineage>
</organism>
<evidence type="ECO:0000256" key="9">
    <source>
        <dbReference type="ARBA" id="ARBA00022833"/>
    </source>
</evidence>
<dbReference type="Gene3D" id="2.60.120.200">
    <property type="match status" value="1"/>
</dbReference>
<dbReference type="Pfam" id="PF00262">
    <property type="entry name" value="Calreticulin"/>
    <property type="match status" value="2"/>
</dbReference>
<evidence type="ECO:0000256" key="13">
    <source>
        <dbReference type="RuleBase" id="RU362126"/>
    </source>
</evidence>
<sequence length="543" mass="62804">MDYETRLAVLDPWSSLVPLEYRRLRGDLILTYTLFEQGLANRFFTVDPANTRQGHVQNATRHLFTRVLALANVLPRAESLKSSTAPFFHLCFSGERQPLNEKNKTDPGNLGESLDPVYQSRFLRFLHMRRFTCMNTLVKVLCSLERSKGITHISDSIGDKPGQWVESKHHSDETRGTWELFSNEAWKNPEDVALKTSVDARYYGISRKLDKPFSNRDKTLVVQYVVKYEQSVSCGGAYLKLLPSNIDQKTFHGETPYLFMFGPDICGYSTKKVHAIFSYKGKNHLIKKEVRCKDDLVSHLYTFILTPDNKFKILIDNEQVEEGNLEDDWDMLLPKEIDDPASKKPEDWVDEEEIDDPDDKKPEDWDKPKDIPDPDAKKPEDWDDEMDGEWERPKIPNPEYRGEWHPRKIANPNYKGPWVAPKISNPDYQPDPDLYVRDDIAHIGFELWQVTSGSVFDEILITDDPQFAKEEGERVWRPRNKLETEFEKKREEAEKAKTSEKTKEESGSEGDSDKEEPSEKETSDDSTEPTDSESEASKTHEEL</sequence>
<dbReference type="FunFam" id="2.10.250.10:FF:000002">
    <property type="entry name" value="Calreticulin"/>
    <property type="match status" value="1"/>
</dbReference>
<dbReference type="GO" id="GO:0006457">
    <property type="term" value="P:protein folding"/>
    <property type="evidence" value="ECO:0007669"/>
    <property type="project" value="InterPro"/>
</dbReference>
<reference evidence="15" key="1">
    <citation type="journal article" date="2011" name="Genome Biol.">
        <title>The draft genome of the carcinogenic human liver fluke Clonorchis sinensis.</title>
        <authorList>
            <person name="Wang X."/>
            <person name="Chen W."/>
            <person name="Huang Y."/>
            <person name="Sun J."/>
            <person name="Men J."/>
            <person name="Liu H."/>
            <person name="Luo F."/>
            <person name="Guo L."/>
            <person name="Lv X."/>
            <person name="Deng C."/>
            <person name="Zhou C."/>
            <person name="Fan Y."/>
            <person name="Li X."/>
            <person name="Huang L."/>
            <person name="Hu Y."/>
            <person name="Liang C."/>
            <person name="Hu X."/>
            <person name="Xu J."/>
            <person name="Yu X."/>
        </authorList>
    </citation>
    <scope>NUCLEOTIDE SEQUENCE [LARGE SCALE GENOMIC DNA]</scope>
    <source>
        <strain evidence="15">Henan</strain>
    </source>
</reference>
<keyword evidence="4" id="KW-0479">Metal-binding</keyword>
<evidence type="ECO:0000256" key="12">
    <source>
        <dbReference type="PIRSR" id="PIRSR601580-3"/>
    </source>
</evidence>
<proteinExistence type="inferred from homology"/>
<evidence type="ECO:0000256" key="10">
    <source>
        <dbReference type="ARBA" id="ARBA00022837"/>
    </source>
</evidence>
<protein>
    <recommendedName>
        <fullName evidence="3">Calreticulin</fullName>
    </recommendedName>
</protein>
<keyword evidence="8 13" id="KW-0256">Endoplasmic reticulum</keyword>
<keyword evidence="7" id="KW-0677">Repeat</keyword>
<feature type="compositionally biased region" description="Acidic residues" evidence="14">
    <location>
        <begin position="524"/>
        <end position="534"/>
    </location>
</feature>
<accession>G7YWM1</accession>
<dbReference type="GO" id="GO:0005789">
    <property type="term" value="C:endoplasmic reticulum membrane"/>
    <property type="evidence" value="ECO:0007669"/>
    <property type="project" value="TreeGrafter"/>
</dbReference>
<evidence type="ECO:0000256" key="2">
    <source>
        <dbReference type="ARBA" id="ARBA00010983"/>
    </source>
</evidence>
<feature type="compositionally biased region" description="Acidic residues" evidence="14">
    <location>
        <begin position="348"/>
        <end position="357"/>
    </location>
</feature>
<dbReference type="SUPFAM" id="SSF49899">
    <property type="entry name" value="Concanavalin A-like lectins/glucanases"/>
    <property type="match status" value="1"/>
</dbReference>
<keyword evidence="10" id="KW-0106">Calcium</keyword>
<dbReference type="PROSITE" id="PS00803">
    <property type="entry name" value="CALRETICULIN_1"/>
    <property type="match status" value="1"/>
</dbReference>
<keyword evidence="11 13" id="KW-0143">Chaperone</keyword>
<evidence type="ECO:0000256" key="4">
    <source>
        <dbReference type="ARBA" id="ARBA00022723"/>
    </source>
</evidence>
<dbReference type="GO" id="GO:0051082">
    <property type="term" value="F:unfolded protein binding"/>
    <property type="evidence" value="ECO:0007669"/>
    <property type="project" value="InterPro"/>
</dbReference>
<dbReference type="GO" id="GO:0030246">
    <property type="term" value="F:carbohydrate binding"/>
    <property type="evidence" value="ECO:0007669"/>
    <property type="project" value="UniProtKB-KW"/>
</dbReference>
<feature type="compositionally biased region" description="Basic and acidic residues" evidence="14">
    <location>
        <begin position="466"/>
        <end position="506"/>
    </location>
</feature>
<comment type="subcellular location">
    <subcellularLocation>
        <location evidence="1">Endoplasmic reticulum lumen</location>
    </subcellularLocation>
</comment>
<dbReference type="InterPro" id="IPR001580">
    <property type="entry name" value="Calret/calnex"/>
</dbReference>
<dbReference type="GO" id="GO:0036503">
    <property type="term" value="P:ERAD pathway"/>
    <property type="evidence" value="ECO:0007669"/>
    <property type="project" value="TreeGrafter"/>
</dbReference>
<dbReference type="InterPro" id="IPR009033">
    <property type="entry name" value="Calreticulin/calnexin_P_dom_sf"/>
</dbReference>
<dbReference type="Proteomes" id="UP000008909">
    <property type="component" value="Unassembled WGS sequence"/>
</dbReference>
<reference key="2">
    <citation type="submission" date="2011-10" db="EMBL/GenBank/DDBJ databases">
        <title>The genome and transcriptome sequence of Clonorchis sinensis provide insights into the carcinogenic liver fluke.</title>
        <authorList>
            <person name="Wang X."/>
            <person name="Huang Y."/>
            <person name="Chen W."/>
            <person name="Liu H."/>
            <person name="Guo L."/>
            <person name="Chen Y."/>
            <person name="Luo F."/>
            <person name="Zhou W."/>
            <person name="Sun J."/>
            <person name="Mao Q."/>
            <person name="Liang P."/>
            <person name="Zhou C."/>
            <person name="Tian Y."/>
            <person name="Men J."/>
            <person name="Lv X."/>
            <person name="Huang L."/>
            <person name="Zhou J."/>
            <person name="Hu Y."/>
            <person name="Li R."/>
            <person name="Zhang F."/>
            <person name="Lei H."/>
            <person name="Li X."/>
            <person name="Hu X."/>
            <person name="Liang C."/>
            <person name="Xu J."/>
            <person name="Wu Z."/>
            <person name="Yu X."/>
        </authorList>
    </citation>
    <scope>NUCLEOTIDE SEQUENCE</scope>
    <source>
        <strain>Henan</strain>
    </source>
</reference>
<keyword evidence="6" id="KW-0430">Lectin</keyword>